<feature type="region of interest" description="Disordered" evidence="2">
    <location>
        <begin position="404"/>
        <end position="434"/>
    </location>
</feature>
<feature type="region of interest" description="Disordered" evidence="2">
    <location>
        <begin position="140"/>
        <end position="159"/>
    </location>
</feature>
<dbReference type="InterPro" id="IPR029178">
    <property type="entry name" value="Ecm11_C"/>
</dbReference>
<dbReference type="HOGENOM" id="CLU_030819_0_0_1"/>
<dbReference type="GO" id="GO:0001164">
    <property type="term" value="F:RNA polymerase I core promoter sequence-specific DNA binding"/>
    <property type="evidence" value="ECO:0007669"/>
    <property type="project" value="TreeGrafter"/>
</dbReference>
<feature type="compositionally biased region" description="Acidic residues" evidence="2">
    <location>
        <begin position="406"/>
        <end position="416"/>
    </location>
</feature>
<dbReference type="OMA" id="DHMGDGF"/>
<dbReference type="PANTHER" id="PTHR28244:SF1">
    <property type="entry name" value="RNA POLYMERASE I-SPECIFIC TRANSCRIPTION INITIATION FACTOR RRN11"/>
    <property type="match status" value="1"/>
</dbReference>
<sequence length="614" mass="68371">MHELGATAHLGQQYDSQVGVLAFGAVTARSFPPKHWLAIHSILLHRASLSSTILFSSSLLDSSCGNTPSAEASRVIPIYWADQNSCAHPVLFAVGALAYTMKKAAAMPASLKERSSRLQMFARPKSDNDVSTITNIDVPTTAAAQQNREPGRYQSSGPGLASVAERRELADSARVPVPNGNARQPAIHQRRFSQPPPESVQQSHSQSPSSRHIDIFTGSQLGDSFMNSGLTTPMYEASEAEPDTKRNTIAVPATTSAAPIIRAPPRYNFDKKFPSSGGLAFQIGEDLRMKVVPVSGTKHHNPSYMNDGFNRGAANGYSRPAPPYRTSYTRPDSSPEKQPNLAMREVRLRHVPRTKQIDYDDGQKRSASPAYDSRGRFTRDREDTRPVSRFQGLAEVEMGGRRIDVIDEDENGDQDDGTSTIGGREDGRETPRMKRHLLSPQRAVLENAFTTTMPPFRPSVPKDRKRRRESLDYDDMALSNMNYAELQNEAFDFDPSKVTAHVGTGGGADTLNAKLEQYQHQTEKEQHSMFKNMNADDWEEAGDWFADRFGEIMHKLRVARRNKRRMIQEFEQEAASREEDVRVQTETIDQKLAKMKQDGLRVVNAREGSQQVGK</sequence>
<dbReference type="GO" id="GO:0017025">
    <property type="term" value="F:TBP-class protein binding"/>
    <property type="evidence" value="ECO:0007669"/>
    <property type="project" value="TreeGrafter"/>
</dbReference>
<accession>G9P1Y0</accession>
<dbReference type="OrthoDB" id="5346740at2759"/>
<keyword evidence="5" id="KW-1185">Reference proteome</keyword>
<comment type="caution">
    <text evidence="4">The sequence shown here is derived from an EMBL/GenBank/DDBJ whole genome shotgun (WGS) entry which is preliminary data.</text>
</comment>
<keyword evidence="1" id="KW-0175">Coiled coil</keyword>
<evidence type="ECO:0000259" key="3">
    <source>
        <dbReference type="Pfam" id="PF15463"/>
    </source>
</evidence>
<dbReference type="GO" id="GO:0070860">
    <property type="term" value="C:RNA polymerase I core factor complex"/>
    <property type="evidence" value="ECO:0007669"/>
    <property type="project" value="TreeGrafter"/>
</dbReference>
<name>G9P1Y0_HYPAI</name>
<dbReference type="GO" id="GO:0042790">
    <property type="term" value="P:nucleolar large rRNA transcription by RNA polymerase I"/>
    <property type="evidence" value="ECO:0007669"/>
    <property type="project" value="TreeGrafter"/>
</dbReference>
<dbReference type="AlphaFoldDB" id="G9P1Y0"/>
<feature type="region of interest" description="Disordered" evidence="2">
    <location>
        <begin position="313"/>
        <end position="387"/>
    </location>
</feature>
<evidence type="ECO:0000313" key="4">
    <source>
        <dbReference type="EMBL" id="EHK43407.1"/>
    </source>
</evidence>
<feature type="coiled-coil region" evidence="1">
    <location>
        <begin position="553"/>
        <end position="580"/>
    </location>
</feature>
<dbReference type="InterPro" id="IPR053029">
    <property type="entry name" value="RNA_pol_I-specific_init_factor"/>
</dbReference>
<organism evidence="4 5">
    <name type="scientific">Hypocrea atroviridis (strain ATCC 20476 / IMI 206040)</name>
    <name type="common">Trichoderma atroviride</name>
    <dbReference type="NCBI Taxonomy" id="452589"/>
    <lineage>
        <taxon>Eukaryota</taxon>
        <taxon>Fungi</taxon>
        <taxon>Dikarya</taxon>
        <taxon>Ascomycota</taxon>
        <taxon>Pezizomycotina</taxon>
        <taxon>Sordariomycetes</taxon>
        <taxon>Hypocreomycetidae</taxon>
        <taxon>Hypocreales</taxon>
        <taxon>Hypocreaceae</taxon>
        <taxon>Trichoderma</taxon>
    </lineage>
</organism>
<feature type="region of interest" description="Disordered" evidence="2">
    <location>
        <begin position="172"/>
        <end position="211"/>
    </location>
</feature>
<dbReference type="PANTHER" id="PTHR28244">
    <property type="entry name" value="RNA POLYMERASE I-SPECIFIC TRANSCRIPTION INITIATION FACTOR RRN11"/>
    <property type="match status" value="1"/>
</dbReference>
<evidence type="ECO:0000256" key="2">
    <source>
        <dbReference type="SAM" id="MobiDB-lite"/>
    </source>
</evidence>
<gene>
    <name evidence="4" type="ORF">TRIATDRAFT_286010</name>
</gene>
<proteinExistence type="predicted"/>
<evidence type="ECO:0000313" key="5">
    <source>
        <dbReference type="Proteomes" id="UP000005426"/>
    </source>
</evidence>
<feature type="compositionally biased region" description="Low complexity" evidence="2">
    <location>
        <begin position="199"/>
        <end position="210"/>
    </location>
</feature>
<feature type="compositionally biased region" description="Basic and acidic residues" evidence="2">
    <location>
        <begin position="373"/>
        <end position="386"/>
    </location>
</feature>
<dbReference type="Proteomes" id="UP000005426">
    <property type="component" value="Unassembled WGS sequence"/>
</dbReference>
<feature type="compositionally biased region" description="Basic and acidic residues" evidence="2">
    <location>
        <begin position="355"/>
        <end position="364"/>
    </location>
</feature>
<dbReference type="eggNOG" id="ENOG502STPQ">
    <property type="taxonomic scope" value="Eukaryota"/>
</dbReference>
<protein>
    <recommendedName>
        <fullName evidence="3">Extracellular mutant protein 11 C-terminal domain-containing protein</fullName>
    </recommendedName>
</protein>
<dbReference type="Pfam" id="PF15463">
    <property type="entry name" value="ECM11"/>
    <property type="match status" value="1"/>
</dbReference>
<dbReference type="EMBL" id="ABDG02000026">
    <property type="protein sequence ID" value="EHK43407.1"/>
    <property type="molecule type" value="Genomic_DNA"/>
</dbReference>
<feature type="domain" description="Extracellular mutant protein 11 C-terminal" evidence="3">
    <location>
        <begin position="472"/>
        <end position="602"/>
    </location>
</feature>
<feature type="compositionally biased region" description="Polar residues" evidence="2">
    <location>
        <begin position="140"/>
        <end position="157"/>
    </location>
</feature>
<feature type="compositionally biased region" description="Basic and acidic residues" evidence="2">
    <location>
        <begin position="423"/>
        <end position="432"/>
    </location>
</feature>
<evidence type="ECO:0000256" key="1">
    <source>
        <dbReference type="SAM" id="Coils"/>
    </source>
</evidence>
<reference evidence="4 5" key="1">
    <citation type="journal article" date="2011" name="Genome Biol.">
        <title>Comparative genome sequence analysis underscores mycoparasitism as the ancestral life style of Trichoderma.</title>
        <authorList>
            <person name="Kubicek C.P."/>
            <person name="Herrera-Estrella A."/>
            <person name="Seidl-Seiboth V."/>
            <person name="Martinez D.A."/>
            <person name="Druzhinina I.S."/>
            <person name="Thon M."/>
            <person name="Zeilinger S."/>
            <person name="Casas-Flores S."/>
            <person name="Horwitz B.A."/>
            <person name="Mukherjee P.K."/>
            <person name="Mukherjee M."/>
            <person name="Kredics L."/>
            <person name="Alcaraz L.D."/>
            <person name="Aerts A."/>
            <person name="Antal Z."/>
            <person name="Atanasova L."/>
            <person name="Cervantes-Badillo M.G."/>
            <person name="Challacombe J."/>
            <person name="Chertkov O."/>
            <person name="McCluskey K."/>
            <person name="Coulpier F."/>
            <person name="Deshpande N."/>
            <person name="von Doehren H."/>
            <person name="Ebbole D.J."/>
            <person name="Esquivel-Naranjo E.U."/>
            <person name="Fekete E."/>
            <person name="Flipphi M."/>
            <person name="Glaser F."/>
            <person name="Gomez-Rodriguez E.Y."/>
            <person name="Gruber S."/>
            <person name="Han C."/>
            <person name="Henrissat B."/>
            <person name="Hermosa R."/>
            <person name="Hernandez-Onate M."/>
            <person name="Karaffa L."/>
            <person name="Kosti I."/>
            <person name="Le Crom S."/>
            <person name="Lindquist E."/>
            <person name="Lucas S."/>
            <person name="Luebeck M."/>
            <person name="Luebeck P.S."/>
            <person name="Margeot A."/>
            <person name="Metz B."/>
            <person name="Misra M."/>
            <person name="Nevalainen H."/>
            <person name="Omann M."/>
            <person name="Packer N."/>
            <person name="Perrone G."/>
            <person name="Uresti-Rivera E.E."/>
            <person name="Salamov A."/>
            <person name="Schmoll M."/>
            <person name="Seiboth B."/>
            <person name="Shapiro H."/>
            <person name="Sukno S."/>
            <person name="Tamayo-Ramos J.A."/>
            <person name="Tisch D."/>
            <person name="Wiest A."/>
            <person name="Wilkinson H.H."/>
            <person name="Zhang M."/>
            <person name="Coutinho P.M."/>
            <person name="Kenerley C.M."/>
            <person name="Monte E."/>
            <person name="Baker S.E."/>
            <person name="Grigoriev I.V."/>
        </authorList>
    </citation>
    <scope>NUCLEOTIDE SEQUENCE [LARGE SCALE GENOMIC DNA]</scope>
    <source>
        <strain evidence="5">ATCC 20476 / IMI 206040</strain>
    </source>
</reference>
<dbReference type="STRING" id="452589.G9P1Y0"/>